<feature type="transmembrane region" description="Helical" evidence="1">
    <location>
        <begin position="94"/>
        <end position="113"/>
    </location>
</feature>
<feature type="transmembrane region" description="Helical" evidence="1">
    <location>
        <begin position="133"/>
        <end position="156"/>
    </location>
</feature>
<feature type="transmembrane region" description="Helical" evidence="1">
    <location>
        <begin position="62"/>
        <end position="82"/>
    </location>
</feature>
<evidence type="ECO:0000313" key="2">
    <source>
        <dbReference type="EMBL" id="GAA1246484.1"/>
    </source>
</evidence>
<proteinExistence type="predicted"/>
<dbReference type="EMBL" id="BAAALN010000012">
    <property type="protein sequence ID" value="GAA1246484.1"/>
    <property type="molecule type" value="Genomic_DNA"/>
</dbReference>
<reference evidence="2 3" key="1">
    <citation type="journal article" date="2019" name="Int. J. Syst. Evol. Microbiol.">
        <title>The Global Catalogue of Microorganisms (GCM) 10K type strain sequencing project: providing services to taxonomists for standard genome sequencing and annotation.</title>
        <authorList>
            <consortium name="The Broad Institute Genomics Platform"/>
            <consortium name="The Broad Institute Genome Sequencing Center for Infectious Disease"/>
            <person name="Wu L."/>
            <person name="Ma J."/>
        </authorList>
    </citation>
    <scope>NUCLEOTIDE SEQUENCE [LARGE SCALE GENOMIC DNA]</scope>
    <source>
        <strain evidence="2 3">JCM 13023</strain>
    </source>
</reference>
<accession>A0ABN1WDA0</accession>
<keyword evidence="1" id="KW-0812">Transmembrane</keyword>
<evidence type="ECO:0008006" key="4">
    <source>
        <dbReference type="Google" id="ProtNLM"/>
    </source>
</evidence>
<dbReference type="Proteomes" id="UP001500653">
    <property type="component" value="Unassembled WGS sequence"/>
</dbReference>
<protein>
    <recommendedName>
        <fullName evidence="4">Yip1 domain-containing protein</fullName>
    </recommendedName>
</protein>
<gene>
    <name evidence="2" type="ORF">GCM10009676_35830</name>
</gene>
<feature type="transmembrane region" description="Helical" evidence="1">
    <location>
        <begin position="28"/>
        <end position="50"/>
    </location>
</feature>
<comment type="caution">
    <text evidence="2">The sequence shown here is derived from an EMBL/GenBank/DDBJ whole genome shotgun (WGS) entry which is preliminary data.</text>
</comment>
<keyword evidence="1" id="KW-0472">Membrane</keyword>
<evidence type="ECO:0000256" key="1">
    <source>
        <dbReference type="SAM" id="Phobius"/>
    </source>
</evidence>
<keyword evidence="3" id="KW-1185">Reference proteome</keyword>
<evidence type="ECO:0000313" key="3">
    <source>
        <dbReference type="Proteomes" id="UP001500653"/>
    </source>
</evidence>
<name>A0ABN1WDA0_9PSEU</name>
<organism evidence="2 3">
    <name type="scientific">Prauserella halophila</name>
    <dbReference type="NCBI Taxonomy" id="185641"/>
    <lineage>
        <taxon>Bacteria</taxon>
        <taxon>Bacillati</taxon>
        <taxon>Actinomycetota</taxon>
        <taxon>Actinomycetes</taxon>
        <taxon>Pseudonocardiales</taxon>
        <taxon>Pseudonocardiaceae</taxon>
        <taxon>Prauserella</taxon>
    </lineage>
</organism>
<sequence length="193" mass="19803">MDPEASADSAGATEPTGAIGAGTRRSPYYGLAIAAACAMPVLAVLLRVPIAQGLWALGGGTVRGLIVVIGVLAAATLPMVYGIHRLAARFGAQWWLLGMIPAAIGSALVLLVPERTHVEDVVRDLQIGPSAGVANALLPTCLVVVAVVFVSAAYVFGVLRGDRDTPRGGWRTLGIVHVLVWVLITAGLAILVG</sequence>
<keyword evidence="1" id="KW-1133">Transmembrane helix</keyword>
<feature type="transmembrane region" description="Helical" evidence="1">
    <location>
        <begin position="168"/>
        <end position="192"/>
    </location>
</feature>
<dbReference type="RefSeq" id="WP_253865942.1">
    <property type="nucleotide sequence ID" value="NZ_BAAALN010000012.1"/>
</dbReference>